<protein>
    <submittedName>
        <fullName evidence="1">SRPBCC family protein</fullName>
    </submittedName>
</protein>
<dbReference type="EMBL" id="JAAXLS010000028">
    <property type="protein sequence ID" value="NKQ56882.1"/>
    <property type="molecule type" value="Genomic_DNA"/>
</dbReference>
<name>A0ABX1JAR7_9PSEU</name>
<dbReference type="Gene3D" id="3.30.530.20">
    <property type="match status" value="1"/>
</dbReference>
<dbReference type="Pfam" id="PF10604">
    <property type="entry name" value="Polyketide_cyc2"/>
    <property type="match status" value="1"/>
</dbReference>
<dbReference type="Proteomes" id="UP000715441">
    <property type="component" value="Unassembled WGS sequence"/>
</dbReference>
<dbReference type="InterPro" id="IPR023393">
    <property type="entry name" value="START-like_dom_sf"/>
</dbReference>
<reference evidence="1 2" key="1">
    <citation type="submission" date="2020-04" db="EMBL/GenBank/DDBJ databases">
        <title>Novel species.</title>
        <authorList>
            <person name="Teo W.F.A."/>
            <person name="Lipun K."/>
            <person name="Srisuk N."/>
            <person name="Duangmal K."/>
        </authorList>
    </citation>
    <scope>NUCLEOTIDE SEQUENCE [LARGE SCALE GENOMIC DNA]</scope>
    <source>
        <strain evidence="1 2">K13G38</strain>
    </source>
</reference>
<evidence type="ECO:0000313" key="2">
    <source>
        <dbReference type="Proteomes" id="UP000715441"/>
    </source>
</evidence>
<dbReference type="InterPro" id="IPR019587">
    <property type="entry name" value="Polyketide_cyclase/dehydratase"/>
</dbReference>
<proteinExistence type="predicted"/>
<keyword evidence="2" id="KW-1185">Reference proteome</keyword>
<sequence length="166" mass="18485">MPARVPLRTQNDAQALRGDTVKQISREVATGPDAVYRVLADGWTYGAWVVGNSRVRRVDSAWPEPGRRNRHSAGVWPLRVNDVTEVMALEPERRLELRARLWHFGTADVLIGLEPLGTGRTRVTMAEEFTAGPGSLLPGLLQDLALWPRNAESLRRLTDIALGRET</sequence>
<comment type="caution">
    <text evidence="1">The sequence shown here is derived from an EMBL/GenBank/DDBJ whole genome shotgun (WGS) entry which is preliminary data.</text>
</comment>
<organism evidence="1 2">
    <name type="scientific">Amycolatopsis acididurans</name>
    <dbReference type="NCBI Taxonomy" id="2724524"/>
    <lineage>
        <taxon>Bacteria</taxon>
        <taxon>Bacillati</taxon>
        <taxon>Actinomycetota</taxon>
        <taxon>Actinomycetes</taxon>
        <taxon>Pseudonocardiales</taxon>
        <taxon>Pseudonocardiaceae</taxon>
        <taxon>Amycolatopsis</taxon>
    </lineage>
</organism>
<accession>A0ABX1JAR7</accession>
<evidence type="ECO:0000313" key="1">
    <source>
        <dbReference type="EMBL" id="NKQ56882.1"/>
    </source>
</evidence>
<dbReference type="CDD" id="cd07812">
    <property type="entry name" value="SRPBCC"/>
    <property type="match status" value="1"/>
</dbReference>
<gene>
    <name evidence="1" type="ORF">HFP15_28820</name>
</gene>
<dbReference type="SUPFAM" id="SSF55961">
    <property type="entry name" value="Bet v1-like"/>
    <property type="match status" value="1"/>
</dbReference>